<dbReference type="Proteomes" id="UP000604046">
    <property type="component" value="Unassembled WGS sequence"/>
</dbReference>
<dbReference type="EMBL" id="CAJNDS010002845">
    <property type="protein sequence ID" value="CAE7617357.1"/>
    <property type="molecule type" value="Genomic_DNA"/>
</dbReference>
<comment type="caution">
    <text evidence="1">The sequence shown here is derived from an EMBL/GenBank/DDBJ whole genome shotgun (WGS) entry which is preliminary data.</text>
</comment>
<sequence>MPSPGLLKVWDVGSGNSAITETRLGLENASALAFLGGPGLLIAHETGGSFAFVDPGSGKLTRQQYTKDVVAAACGVSSGQSSDFFAGVGSNLIRYETRLAGAETKGHAVGMWTLPAKVTSLDAMSKGRTLVAAGLQDGKVAVFDAD</sequence>
<reference evidence="1" key="1">
    <citation type="submission" date="2021-02" db="EMBL/GenBank/DDBJ databases">
        <authorList>
            <person name="Dougan E. K."/>
            <person name="Rhodes N."/>
            <person name="Thang M."/>
            <person name="Chan C."/>
        </authorList>
    </citation>
    <scope>NUCLEOTIDE SEQUENCE</scope>
</reference>
<keyword evidence="2" id="KW-1185">Reference proteome</keyword>
<organism evidence="1 2">
    <name type="scientific">Symbiodinium natans</name>
    <dbReference type="NCBI Taxonomy" id="878477"/>
    <lineage>
        <taxon>Eukaryota</taxon>
        <taxon>Sar</taxon>
        <taxon>Alveolata</taxon>
        <taxon>Dinophyceae</taxon>
        <taxon>Suessiales</taxon>
        <taxon>Symbiodiniaceae</taxon>
        <taxon>Symbiodinium</taxon>
    </lineage>
</organism>
<protein>
    <submittedName>
        <fullName evidence="1">Uncharacterized protein</fullName>
    </submittedName>
</protein>
<evidence type="ECO:0000313" key="1">
    <source>
        <dbReference type="EMBL" id="CAE7617357.1"/>
    </source>
</evidence>
<dbReference type="SUPFAM" id="SSF69322">
    <property type="entry name" value="Tricorn protease domain 2"/>
    <property type="match status" value="1"/>
</dbReference>
<name>A0A812VAL4_9DINO</name>
<evidence type="ECO:0000313" key="2">
    <source>
        <dbReference type="Proteomes" id="UP000604046"/>
    </source>
</evidence>
<proteinExistence type="predicted"/>
<dbReference type="AlphaFoldDB" id="A0A812VAL4"/>
<gene>
    <name evidence="1" type="ORF">SNAT2548_LOCUS35100</name>
</gene>
<accession>A0A812VAL4</accession>